<dbReference type="PANTHER" id="PTHR32134">
    <property type="entry name" value="FNIP REPEAT-CONTAINING PROTEIN"/>
    <property type="match status" value="1"/>
</dbReference>
<name>A0A8J4PKZ0_9MYCE</name>
<keyword evidence="3" id="KW-1185">Reference proteome</keyword>
<dbReference type="InterPro" id="IPR051251">
    <property type="entry name" value="STK_FNIP-Repeat"/>
</dbReference>
<dbReference type="EMBL" id="AJWJ01000799">
    <property type="protein sequence ID" value="KAF2068918.1"/>
    <property type="molecule type" value="Genomic_DNA"/>
</dbReference>
<organism evidence="2 3">
    <name type="scientific">Polysphondylium violaceum</name>
    <dbReference type="NCBI Taxonomy" id="133409"/>
    <lineage>
        <taxon>Eukaryota</taxon>
        <taxon>Amoebozoa</taxon>
        <taxon>Evosea</taxon>
        <taxon>Eumycetozoa</taxon>
        <taxon>Dictyostelia</taxon>
        <taxon>Dictyosteliales</taxon>
        <taxon>Dictyosteliaceae</taxon>
        <taxon>Polysphondylium</taxon>
    </lineage>
</organism>
<dbReference type="AlphaFoldDB" id="A0A8J4PKZ0"/>
<dbReference type="Proteomes" id="UP000695562">
    <property type="component" value="Unassembled WGS sequence"/>
</dbReference>
<comment type="caution">
    <text evidence="2">The sequence shown here is derived from an EMBL/GenBank/DDBJ whole genome shotgun (WGS) entry which is preliminary data.</text>
</comment>
<reference evidence="2" key="1">
    <citation type="submission" date="2020-01" db="EMBL/GenBank/DDBJ databases">
        <title>Development of genomics and gene disruption for Polysphondylium violaceum indicates a role for the polyketide synthase stlB in stalk morphogenesis.</title>
        <authorList>
            <person name="Narita B."/>
            <person name="Kawabe Y."/>
            <person name="Kin K."/>
            <person name="Saito T."/>
            <person name="Gibbs R."/>
            <person name="Kuspa A."/>
            <person name="Muzny D."/>
            <person name="Queller D."/>
            <person name="Richards S."/>
            <person name="Strassman J."/>
            <person name="Sucgang R."/>
            <person name="Worley K."/>
            <person name="Schaap P."/>
        </authorList>
    </citation>
    <scope>NUCLEOTIDE SEQUENCE</scope>
    <source>
        <strain evidence="2">QSvi11</strain>
    </source>
</reference>
<gene>
    <name evidence="2" type="ORF">CYY_009763</name>
</gene>
<evidence type="ECO:0000313" key="3">
    <source>
        <dbReference type="Proteomes" id="UP000695562"/>
    </source>
</evidence>
<keyword evidence="1" id="KW-0677">Repeat</keyword>
<accession>A0A8J4PKZ0</accession>
<evidence type="ECO:0000256" key="1">
    <source>
        <dbReference type="ARBA" id="ARBA00022737"/>
    </source>
</evidence>
<protein>
    <submittedName>
        <fullName evidence="2">Uncharacterized protein</fullName>
    </submittedName>
</protein>
<proteinExistence type="predicted"/>
<dbReference type="PANTHER" id="PTHR32134:SF92">
    <property type="entry name" value="FNIP REPEAT-CONTAINING PROTEIN"/>
    <property type="match status" value="1"/>
</dbReference>
<sequence length="516" mass="58753">MTESFYLIWRNQYIRRLIRNLVCQNVLIRVDKEYLKDNQQYLSMFTNKDTLDYNIRIRFNGGSKDYLDINNSNRNLINDVELKIKADFNLSKISDGVHKLALVVTATTATVMGQLPNSITDLKLASSVSNELSPPIIQQILSNLPSHLQQLYLGKSGKNCIQSTCVLPQSLTDLYYGYKYSSLKWLVVPPNKVYKNCMLDLESNESFQWLVENRFICTVNIDLSAVPLLKSRQLPSHVTEVHFKQDIAEPDLLLPQTVERLFFPNFVTPVSHITHLKFLCIYDECSIKLEKGVLPRSLESLSLSYDEPLEPDVLPQTITILHLYSFNQPLCINVLPLSLTDLTLGSFNQPLNAFVLPPKLKVLNMFNFKQPTFFADSLPMPLTDLTLYKFNGSFDQCQPLDNLKKLRIDSLVPSLAGLLTNIKKLDLWVSKTNDPSGTCLANTSIESLYLYAVETFSPDVEKSTLYPNSLPPTIKYLSLINVDIKSDKVIPSSCRYLKSRNSKNVPKSVRYIKSIK</sequence>
<dbReference type="InterPro" id="IPR008615">
    <property type="entry name" value="FNIP"/>
</dbReference>
<evidence type="ECO:0000313" key="2">
    <source>
        <dbReference type="EMBL" id="KAF2068918.1"/>
    </source>
</evidence>
<dbReference type="Pfam" id="PF05725">
    <property type="entry name" value="FNIP"/>
    <property type="match status" value="1"/>
</dbReference>